<protein>
    <recommendedName>
        <fullName evidence="4">Secreted protein</fullName>
    </recommendedName>
</protein>
<dbReference type="InParanoid" id="A0A3P7E9T1"/>
<dbReference type="OrthoDB" id="10309680at2759"/>
<dbReference type="AlphaFoldDB" id="A0A3P7E9T1"/>
<evidence type="ECO:0000313" key="3">
    <source>
        <dbReference type="Proteomes" id="UP000270924"/>
    </source>
</evidence>
<name>A0A3P7E9T1_WUCBA</name>
<reference evidence="2 3" key="1">
    <citation type="submission" date="2018-11" db="EMBL/GenBank/DDBJ databases">
        <authorList>
            <consortium name="Pathogen Informatics"/>
        </authorList>
    </citation>
    <scope>NUCLEOTIDE SEQUENCE [LARGE SCALE GENOMIC DNA]</scope>
</reference>
<organism evidence="2 3">
    <name type="scientific">Wuchereria bancrofti</name>
    <dbReference type="NCBI Taxonomy" id="6293"/>
    <lineage>
        <taxon>Eukaryota</taxon>
        <taxon>Metazoa</taxon>
        <taxon>Ecdysozoa</taxon>
        <taxon>Nematoda</taxon>
        <taxon>Chromadorea</taxon>
        <taxon>Rhabditida</taxon>
        <taxon>Spirurina</taxon>
        <taxon>Spiruromorpha</taxon>
        <taxon>Filarioidea</taxon>
        <taxon>Onchocercidae</taxon>
        <taxon>Wuchereria</taxon>
    </lineage>
</organism>
<dbReference type="OMA" id="QMKCIAV"/>
<keyword evidence="3" id="KW-1185">Reference proteome</keyword>
<sequence>MVQHIVGVILFVHLIQHASMENVAKLIHHITCANVRKHTGNAEAVNAFRWKHVVMVCKHAMMDQMKCIAV</sequence>
<feature type="signal peptide" evidence="1">
    <location>
        <begin position="1"/>
        <end position="20"/>
    </location>
</feature>
<dbReference type="EMBL" id="UYWW01004168">
    <property type="protein sequence ID" value="VDM13317.1"/>
    <property type="molecule type" value="Genomic_DNA"/>
</dbReference>
<evidence type="ECO:0008006" key="4">
    <source>
        <dbReference type="Google" id="ProtNLM"/>
    </source>
</evidence>
<proteinExistence type="predicted"/>
<evidence type="ECO:0000313" key="2">
    <source>
        <dbReference type="EMBL" id="VDM13317.1"/>
    </source>
</evidence>
<keyword evidence="1" id="KW-0732">Signal</keyword>
<feature type="chain" id="PRO_5018041444" description="Secreted protein" evidence="1">
    <location>
        <begin position="21"/>
        <end position="70"/>
    </location>
</feature>
<dbReference type="Proteomes" id="UP000270924">
    <property type="component" value="Unassembled WGS sequence"/>
</dbReference>
<gene>
    <name evidence="2" type="ORF">WBA_LOCUS6703</name>
</gene>
<accession>A0A3P7E9T1</accession>
<evidence type="ECO:0000256" key="1">
    <source>
        <dbReference type="SAM" id="SignalP"/>
    </source>
</evidence>